<comment type="catalytic activity">
    <reaction evidence="12">
        <text>GTP + H2O = GDP + phosphate + H(+)</text>
        <dbReference type="Rhea" id="RHEA:19669"/>
        <dbReference type="ChEBI" id="CHEBI:15377"/>
        <dbReference type="ChEBI" id="CHEBI:15378"/>
        <dbReference type="ChEBI" id="CHEBI:37565"/>
        <dbReference type="ChEBI" id="CHEBI:43474"/>
        <dbReference type="ChEBI" id="CHEBI:58189"/>
        <dbReference type="EC" id="3.6.5.3"/>
    </reaction>
</comment>
<dbReference type="CDD" id="cd03707">
    <property type="entry name" value="EFTU_III"/>
    <property type="match status" value="1"/>
</dbReference>
<proteinExistence type="inferred from homology"/>
<comment type="function">
    <text evidence="12">GTP hydrolase that promotes the GTP-dependent binding of aminoacyl-tRNA to the A-site of ribosomes during protein biosynthesis.</text>
</comment>
<feature type="domain" description="Tr-type G" evidence="13">
    <location>
        <begin position="10"/>
        <end position="204"/>
    </location>
</feature>
<dbReference type="Pfam" id="PF00009">
    <property type="entry name" value="GTP_EFTU"/>
    <property type="match status" value="1"/>
</dbReference>
<feature type="binding site" evidence="12">
    <location>
        <begin position="136"/>
        <end position="139"/>
    </location>
    <ligand>
        <name>GTP</name>
        <dbReference type="ChEBI" id="CHEBI:37565"/>
    </ligand>
</feature>
<comment type="subunit">
    <text evidence="10">Monomer. Heterotetramer composed of two EF-Ts.EF-Tu dimer complexes.</text>
</comment>
<dbReference type="GO" id="GO:0005829">
    <property type="term" value="C:cytosol"/>
    <property type="evidence" value="ECO:0007669"/>
    <property type="project" value="TreeGrafter"/>
</dbReference>
<dbReference type="Proteomes" id="UP000190961">
    <property type="component" value="Unassembled WGS sequence"/>
</dbReference>
<dbReference type="NCBIfam" id="NF009373">
    <property type="entry name" value="PRK12736.1"/>
    <property type="match status" value="1"/>
</dbReference>
<dbReference type="FunFam" id="3.40.50.300:FF:000003">
    <property type="entry name" value="Elongation factor Tu"/>
    <property type="match status" value="1"/>
</dbReference>
<gene>
    <name evidence="12" type="primary">tuf</name>
    <name evidence="14" type="ORF">SAMN05660236_3766</name>
</gene>
<evidence type="ECO:0000256" key="11">
    <source>
        <dbReference type="ARBA" id="ARBA00064283"/>
    </source>
</evidence>
<dbReference type="InterPro" id="IPR009001">
    <property type="entry name" value="Transl_elong_EF1A/Init_IF2_C"/>
</dbReference>
<dbReference type="NCBIfam" id="NF000766">
    <property type="entry name" value="PRK00049.1"/>
    <property type="match status" value="1"/>
</dbReference>
<evidence type="ECO:0000259" key="13">
    <source>
        <dbReference type="PROSITE" id="PS51722"/>
    </source>
</evidence>
<feature type="binding site" evidence="12">
    <location>
        <begin position="81"/>
        <end position="85"/>
    </location>
    <ligand>
        <name>GTP</name>
        <dbReference type="ChEBI" id="CHEBI:37565"/>
    </ligand>
</feature>
<dbReference type="SUPFAM" id="SSF52540">
    <property type="entry name" value="P-loop containing nucleoside triphosphate hydrolases"/>
    <property type="match status" value="1"/>
</dbReference>
<dbReference type="Pfam" id="PF03144">
    <property type="entry name" value="GTP_EFTU_D2"/>
    <property type="match status" value="1"/>
</dbReference>
<dbReference type="InterPro" id="IPR004541">
    <property type="entry name" value="Transl_elong_EFTu/EF1A_bac/org"/>
</dbReference>
<dbReference type="SUPFAM" id="SSF50465">
    <property type="entry name" value="EF-Tu/eEF-1alpha/eIF2-gamma C-terminal domain"/>
    <property type="match status" value="1"/>
</dbReference>
<dbReference type="STRING" id="688867.SAMN05660236_3766"/>
<evidence type="ECO:0000256" key="10">
    <source>
        <dbReference type="ARBA" id="ARBA00063778"/>
    </source>
</evidence>
<dbReference type="OrthoDB" id="9804504at2"/>
<reference evidence="14 15" key="1">
    <citation type="submission" date="2017-02" db="EMBL/GenBank/DDBJ databases">
        <authorList>
            <person name="Peterson S.W."/>
        </authorList>
    </citation>
    <scope>NUCLEOTIDE SEQUENCE [LARGE SCALE GENOMIC DNA]</scope>
    <source>
        <strain evidence="14 15">DSM 25262</strain>
    </source>
</reference>
<evidence type="ECO:0000313" key="15">
    <source>
        <dbReference type="Proteomes" id="UP000190961"/>
    </source>
</evidence>
<evidence type="ECO:0000256" key="12">
    <source>
        <dbReference type="HAMAP-Rule" id="MF_00118"/>
    </source>
</evidence>
<dbReference type="InterPro" id="IPR000795">
    <property type="entry name" value="T_Tr_GTP-bd_dom"/>
</dbReference>
<comment type="subcellular location">
    <subcellularLocation>
        <location evidence="12">Cytoplasm</location>
    </subcellularLocation>
</comment>
<evidence type="ECO:0000256" key="8">
    <source>
        <dbReference type="ARBA" id="ARBA00029554"/>
    </source>
</evidence>
<comment type="subunit">
    <text evidence="11">(Microbial infection) Upon infection by bacteriophage Qbeta, part of the viral RNA-dependent RNA polymerase complex, the other subunits are the viral replicase catalytic subunit (AC P14647), host ribosomal protein S1 and EF-Ts.</text>
</comment>
<evidence type="ECO:0000256" key="2">
    <source>
        <dbReference type="ARBA" id="ARBA00022490"/>
    </source>
</evidence>
<dbReference type="SUPFAM" id="SSF50447">
    <property type="entry name" value="Translation proteins"/>
    <property type="match status" value="1"/>
</dbReference>
<dbReference type="Gene3D" id="3.40.50.300">
    <property type="entry name" value="P-loop containing nucleotide triphosphate hydrolases"/>
    <property type="match status" value="1"/>
</dbReference>
<dbReference type="PROSITE" id="PS51722">
    <property type="entry name" value="G_TR_2"/>
    <property type="match status" value="1"/>
</dbReference>
<keyword evidence="3 12" id="KW-0547">Nucleotide-binding</keyword>
<dbReference type="CDD" id="cd01884">
    <property type="entry name" value="EF_Tu"/>
    <property type="match status" value="1"/>
</dbReference>
<dbReference type="AlphaFoldDB" id="A0A1T5LRI6"/>
<keyword evidence="4 12" id="KW-0251">Elongation factor</keyword>
<evidence type="ECO:0000256" key="9">
    <source>
        <dbReference type="ARBA" id="ARBA00058140"/>
    </source>
</evidence>
<protein>
    <recommendedName>
        <fullName evidence="8 12">Elongation factor Tu</fullName>
        <shortName evidence="12">EF-Tu</shortName>
        <ecNumber evidence="12">3.6.5.3</ecNumber>
    </recommendedName>
</protein>
<dbReference type="GO" id="GO:0000287">
    <property type="term" value="F:magnesium ion binding"/>
    <property type="evidence" value="ECO:0007669"/>
    <property type="project" value="UniProtKB-UniRule"/>
</dbReference>
<evidence type="ECO:0000256" key="1">
    <source>
        <dbReference type="ARBA" id="ARBA00007249"/>
    </source>
</evidence>
<organism evidence="14 15">
    <name type="scientific">Ohtaekwangia koreensis</name>
    <dbReference type="NCBI Taxonomy" id="688867"/>
    <lineage>
        <taxon>Bacteria</taxon>
        <taxon>Pseudomonadati</taxon>
        <taxon>Bacteroidota</taxon>
        <taxon>Cytophagia</taxon>
        <taxon>Cytophagales</taxon>
        <taxon>Fulvivirgaceae</taxon>
        <taxon>Ohtaekwangia</taxon>
    </lineage>
</organism>
<dbReference type="EC" id="3.6.5.3" evidence="12"/>
<dbReference type="InterPro" id="IPR027417">
    <property type="entry name" value="P-loop_NTPase"/>
</dbReference>
<evidence type="ECO:0000313" key="14">
    <source>
        <dbReference type="EMBL" id="SKC78552.1"/>
    </source>
</evidence>
<comment type="similarity">
    <text evidence="1 12">Belongs to the TRAFAC class translation factor GTPase superfamily. Classic translation factor GTPase family. EF-Tu/EF-1A subfamily.</text>
</comment>
<evidence type="ECO:0000256" key="4">
    <source>
        <dbReference type="ARBA" id="ARBA00022768"/>
    </source>
</evidence>
<dbReference type="NCBIfam" id="TIGR00231">
    <property type="entry name" value="small_GTP"/>
    <property type="match status" value="1"/>
</dbReference>
<keyword evidence="12" id="KW-0479">Metal-binding</keyword>
<dbReference type="InterPro" id="IPR050055">
    <property type="entry name" value="EF-Tu_GTPase"/>
</dbReference>
<dbReference type="GO" id="GO:0005525">
    <property type="term" value="F:GTP binding"/>
    <property type="evidence" value="ECO:0007669"/>
    <property type="project" value="UniProtKB-UniRule"/>
</dbReference>
<dbReference type="InterPro" id="IPR033720">
    <property type="entry name" value="EFTU_2"/>
</dbReference>
<evidence type="ECO:0000256" key="7">
    <source>
        <dbReference type="ARBA" id="ARBA00023134"/>
    </source>
</evidence>
<keyword evidence="7 12" id="KW-0342">GTP-binding</keyword>
<dbReference type="InterPro" id="IPR004161">
    <property type="entry name" value="EFTu-like_2"/>
</dbReference>
<dbReference type="PANTHER" id="PTHR43721">
    <property type="entry name" value="ELONGATION FACTOR TU-RELATED"/>
    <property type="match status" value="1"/>
</dbReference>
<dbReference type="CDD" id="cd03697">
    <property type="entry name" value="EFTU_II"/>
    <property type="match status" value="1"/>
</dbReference>
<dbReference type="InterPro" id="IPR031157">
    <property type="entry name" value="G_TR_CS"/>
</dbReference>
<dbReference type="GO" id="GO:0003746">
    <property type="term" value="F:translation elongation factor activity"/>
    <property type="evidence" value="ECO:0007669"/>
    <property type="project" value="UniProtKB-UniRule"/>
</dbReference>
<evidence type="ECO:0000256" key="3">
    <source>
        <dbReference type="ARBA" id="ARBA00022741"/>
    </source>
</evidence>
<keyword evidence="15" id="KW-1185">Reference proteome</keyword>
<dbReference type="PRINTS" id="PR00315">
    <property type="entry name" value="ELONGATNFCT"/>
</dbReference>
<accession>A0A1T5LRI6</accession>
<dbReference type="NCBIfam" id="TIGR00485">
    <property type="entry name" value="EF-Tu"/>
    <property type="match status" value="1"/>
</dbReference>
<dbReference type="PANTHER" id="PTHR43721:SF22">
    <property type="entry name" value="ELONGATION FACTOR TU, MITOCHONDRIAL"/>
    <property type="match status" value="1"/>
</dbReference>
<dbReference type="InterPro" id="IPR004160">
    <property type="entry name" value="Transl_elong_EFTu/EF1A_C"/>
</dbReference>
<dbReference type="Gene3D" id="2.40.30.10">
    <property type="entry name" value="Translation factors"/>
    <property type="match status" value="2"/>
</dbReference>
<keyword evidence="12" id="KW-0460">Magnesium</keyword>
<keyword evidence="5 12" id="KW-0378">Hydrolase</keyword>
<keyword evidence="2 12" id="KW-0963">Cytoplasm</keyword>
<evidence type="ECO:0000256" key="5">
    <source>
        <dbReference type="ARBA" id="ARBA00022801"/>
    </source>
</evidence>
<feature type="binding site" evidence="12">
    <location>
        <begin position="19"/>
        <end position="26"/>
    </location>
    <ligand>
        <name>GTP</name>
        <dbReference type="ChEBI" id="CHEBI:37565"/>
    </ligand>
</feature>
<dbReference type="PROSITE" id="PS00301">
    <property type="entry name" value="G_TR_1"/>
    <property type="match status" value="1"/>
</dbReference>
<dbReference type="RefSeq" id="WP_079688275.1">
    <property type="nucleotide sequence ID" value="NZ_FUZU01000002.1"/>
</dbReference>
<dbReference type="FunFam" id="2.40.30.10:FF:000001">
    <property type="entry name" value="Elongation factor Tu"/>
    <property type="match status" value="1"/>
</dbReference>
<comment type="function">
    <text evidence="9">May play an important regulatory role in cell growth and in the bacterial response to nutrient deprivation.</text>
</comment>
<dbReference type="EMBL" id="FUZU01000002">
    <property type="protein sequence ID" value="SKC78552.1"/>
    <property type="molecule type" value="Genomic_DNA"/>
</dbReference>
<sequence>MAKETFDRSKPHVNIGTIGHVDHGKTTLTAAITKVLASKGLASMRDFSSIDNAPEEKERGITINTSHVEYATEKRHYAHVDCPGHADYVKNMVTGAAQMDGAILVVAATDGPMPQTREHILLARQVGVPALVVFMNKVDLVDDAELLDLVEMEVRELMSAYSFPGDTMPVIRGSALGALNGEPKWVEKVEELMKAVDEYIPIPVRLIDKDFLMPVEDVFSITGRGTVATGRIERGVVNTGDAVEILGMGAENLKSTITGVEMFRKILDRGEAGDNVGLLLRGIEKEQIRRGMVICKPGSVKPHAKFKAEVYVLSKEEGGRHTPFFNKYRPQFYFRTTDVTGEVKLPAGVEMIMPGDNISIEVELINKIAMEKGLRFAIREGGRTVGSGQVTEILD</sequence>
<dbReference type="InterPro" id="IPR041709">
    <property type="entry name" value="EF-Tu_GTP-bd"/>
</dbReference>
<dbReference type="InterPro" id="IPR009000">
    <property type="entry name" value="Transl_B-barrel_sf"/>
</dbReference>
<dbReference type="InterPro" id="IPR005225">
    <property type="entry name" value="Small_GTP-bd"/>
</dbReference>
<evidence type="ECO:0000256" key="6">
    <source>
        <dbReference type="ARBA" id="ARBA00022917"/>
    </source>
</evidence>
<keyword evidence="6 12" id="KW-0648">Protein biosynthesis</keyword>
<feature type="binding site" evidence="12">
    <location>
        <position position="26"/>
    </location>
    <ligand>
        <name>Mg(2+)</name>
        <dbReference type="ChEBI" id="CHEBI:18420"/>
    </ligand>
</feature>
<dbReference type="Pfam" id="PF03143">
    <property type="entry name" value="GTP_EFTU_D3"/>
    <property type="match status" value="1"/>
</dbReference>
<dbReference type="NCBIfam" id="NF009372">
    <property type="entry name" value="PRK12735.1"/>
    <property type="match status" value="1"/>
</dbReference>
<name>A0A1T5LRI6_9BACT</name>
<dbReference type="HAMAP" id="MF_00118_B">
    <property type="entry name" value="EF_Tu_B"/>
    <property type="match status" value="1"/>
</dbReference>
<dbReference type="GO" id="GO:0003924">
    <property type="term" value="F:GTPase activity"/>
    <property type="evidence" value="ECO:0007669"/>
    <property type="project" value="UniProtKB-UniRule"/>
</dbReference>